<dbReference type="PANTHER" id="PTHR47804:SF3">
    <property type="entry name" value="PROTEIN BRE4"/>
    <property type="match status" value="1"/>
</dbReference>
<reference evidence="8 9" key="1">
    <citation type="journal article" date="2017" name="Mycologia">
        <title>Bifiguratus adelaidae, gen. et sp. nov., a new member of Mucoromycotina in endophytic and soil-dwelling habitats.</title>
        <authorList>
            <person name="Torres-Cruz T.J."/>
            <person name="Billingsley Tobias T.L."/>
            <person name="Almatruk M."/>
            <person name="Hesse C."/>
            <person name="Kuske C.R."/>
            <person name="Desiro A."/>
            <person name="Benucci G.M."/>
            <person name="Bonito G."/>
            <person name="Stajich J.E."/>
            <person name="Dunlap C."/>
            <person name="Arnold A.E."/>
            <person name="Porras-Alfaro A."/>
        </authorList>
    </citation>
    <scope>NUCLEOTIDE SEQUENCE [LARGE SCALE GENOMIC DNA]</scope>
    <source>
        <strain evidence="8 9">AZ0501</strain>
    </source>
</reference>
<keyword evidence="9" id="KW-1185">Reference proteome</keyword>
<feature type="transmembrane region" description="Helical" evidence="5">
    <location>
        <begin position="139"/>
        <end position="159"/>
    </location>
</feature>
<dbReference type="InterPro" id="IPR049453">
    <property type="entry name" value="Memb_transporter_dom"/>
</dbReference>
<feature type="domain" description="Putative ER transporter 6TM N-terminal" evidence="6">
    <location>
        <begin position="113"/>
        <end position="296"/>
    </location>
</feature>
<evidence type="ECO:0000313" key="8">
    <source>
        <dbReference type="EMBL" id="OZJ07012.1"/>
    </source>
</evidence>
<feature type="transmembrane region" description="Helical" evidence="5">
    <location>
        <begin position="659"/>
        <end position="680"/>
    </location>
</feature>
<feature type="transmembrane region" description="Helical" evidence="5">
    <location>
        <begin position="108"/>
        <end position="132"/>
    </location>
</feature>
<feature type="transmembrane region" description="Helical" evidence="5">
    <location>
        <begin position="522"/>
        <end position="541"/>
    </location>
</feature>
<keyword evidence="3 5" id="KW-1133">Transmembrane helix</keyword>
<accession>A0A261Y8T5</accession>
<comment type="caution">
    <text evidence="8">The sequence shown here is derived from an EMBL/GenBank/DDBJ whole genome shotgun (WGS) entry which is preliminary data.</text>
</comment>
<feature type="transmembrane region" description="Helical" evidence="5">
    <location>
        <begin position="75"/>
        <end position="102"/>
    </location>
</feature>
<feature type="transmembrane region" description="Helical" evidence="5">
    <location>
        <begin position="602"/>
        <end position="620"/>
    </location>
</feature>
<feature type="transmembrane region" description="Helical" evidence="5">
    <location>
        <begin position="553"/>
        <end position="572"/>
    </location>
</feature>
<dbReference type="Proteomes" id="UP000242875">
    <property type="component" value="Unassembled WGS sequence"/>
</dbReference>
<dbReference type="InterPro" id="IPR018823">
    <property type="entry name" value="ArAE_2_N"/>
</dbReference>
<dbReference type="PRINTS" id="PR02047">
    <property type="entry name" value="BREFELDNASP4"/>
</dbReference>
<name>A0A261Y8T5_9FUNG</name>
<evidence type="ECO:0000256" key="2">
    <source>
        <dbReference type="ARBA" id="ARBA00022692"/>
    </source>
</evidence>
<gene>
    <name evidence="8" type="ORF">BZG36_00115</name>
</gene>
<keyword evidence="4 5" id="KW-0472">Membrane</keyword>
<protein>
    <recommendedName>
        <fullName evidence="10">ER transporter 6TM N-terminal domain-containing protein</fullName>
    </recommendedName>
</protein>
<dbReference type="InterPro" id="IPR052430">
    <property type="entry name" value="IVT-Associated"/>
</dbReference>
<feature type="transmembrane region" description="Helical" evidence="5">
    <location>
        <begin position="165"/>
        <end position="190"/>
    </location>
</feature>
<dbReference type="PANTHER" id="PTHR47804">
    <property type="entry name" value="60S RIBOSOMAL PROTEIN L19"/>
    <property type="match status" value="1"/>
</dbReference>
<comment type="subcellular location">
    <subcellularLocation>
        <location evidence="1">Membrane</location>
        <topology evidence="1">Multi-pass membrane protein</topology>
    </subcellularLocation>
</comment>
<dbReference type="Pfam" id="PF13515">
    <property type="entry name" value="FUSC_2"/>
    <property type="match status" value="1"/>
</dbReference>
<organism evidence="8 9">
    <name type="scientific">Bifiguratus adelaidae</name>
    <dbReference type="NCBI Taxonomy" id="1938954"/>
    <lineage>
        <taxon>Eukaryota</taxon>
        <taxon>Fungi</taxon>
        <taxon>Fungi incertae sedis</taxon>
        <taxon>Mucoromycota</taxon>
        <taxon>Mucoromycotina</taxon>
        <taxon>Endogonomycetes</taxon>
        <taxon>Endogonales</taxon>
        <taxon>Endogonales incertae sedis</taxon>
        <taxon>Bifiguratus</taxon>
    </lineage>
</organism>
<dbReference type="EMBL" id="MVBO01000001">
    <property type="protein sequence ID" value="OZJ07012.1"/>
    <property type="molecule type" value="Genomic_DNA"/>
</dbReference>
<feature type="transmembrane region" description="Helical" evidence="5">
    <location>
        <begin position="627"/>
        <end position="647"/>
    </location>
</feature>
<evidence type="ECO:0000256" key="1">
    <source>
        <dbReference type="ARBA" id="ARBA00004141"/>
    </source>
</evidence>
<evidence type="ECO:0000259" key="6">
    <source>
        <dbReference type="Pfam" id="PF10337"/>
    </source>
</evidence>
<dbReference type="InterPro" id="IPR023244">
    <property type="entry name" value="Brefeldin_A-sensitivity_4"/>
</dbReference>
<feature type="transmembrane region" description="Helical" evidence="5">
    <location>
        <begin position="579"/>
        <end position="596"/>
    </location>
</feature>
<dbReference type="AlphaFoldDB" id="A0A261Y8T5"/>
<evidence type="ECO:0000259" key="7">
    <source>
        <dbReference type="Pfam" id="PF13515"/>
    </source>
</evidence>
<evidence type="ECO:0000256" key="3">
    <source>
        <dbReference type="ARBA" id="ARBA00022989"/>
    </source>
</evidence>
<feature type="domain" description="Integral membrane bound transporter" evidence="7">
    <location>
        <begin position="545"/>
        <end position="672"/>
    </location>
</feature>
<evidence type="ECO:0000313" key="9">
    <source>
        <dbReference type="Proteomes" id="UP000242875"/>
    </source>
</evidence>
<dbReference type="OrthoDB" id="68611at2759"/>
<evidence type="ECO:0000256" key="5">
    <source>
        <dbReference type="SAM" id="Phobius"/>
    </source>
</evidence>
<dbReference type="GO" id="GO:0016020">
    <property type="term" value="C:membrane"/>
    <property type="evidence" value="ECO:0007669"/>
    <property type="project" value="UniProtKB-SubCell"/>
</dbReference>
<evidence type="ECO:0000256" key="4">
    <source>
        <dbReference type="ARBA" id="ARBA00023136"/>
    </source>
</evidence>
<dbReference type="Pfam" id="PF10337">
    <property type="entry name" value="ArAE_2_N"/>
    <property type="match status" value="1"/>
</dbReference>
<evidence type="ECO:0008006" key="10">
    <source>
        <dbReference type="Google" id="ProtNLM"/>
    </source>
</evidence>
<keyword evidence="2 5" id="KW-0812">Transmembrane</keyword>
<sequence length="922" mass="103337">MPIEAQSRHCLHPSVSVDWKLCQKVIKAAFAYMIASILCIVPQVQPHLGVVAYLVPLGTIYFHSAMTLGSQLEQIVLNIIMLVPSAIYCGVIGYLCTLYNAARESHPGLYSNGACVIAGISFFLDVAFFAGIRIKYPRFFLASLQAFVVPFFALTRQVLSSQYDISFLFGIIYPLLIGAAIALLVNIVLWPETANKNLEKSISDCLKANSDLLSFLHNDFVARDVDLKLGMQQFANLKQKLRISMDAMARARVGATYEFVLGKYDPTDLETIAKCLRRLSENSLGISTDTTLRIRPGHDVTGEGLRRRRTPSAALYQDEDSHKEEKKLEYAILGKLLLTTSPHVRSLVASCSQVLDTLIVRLADREAIPLRDASSLLERERQILSPQVDLQLNLSKALSEFGKSEKSIIASMESDNISVPIEDHSLVFAVIFAVVEVTKQIKTVAALEQSLEHREHYPGNDGIASATRIMFDSMRDETSENTTEGIENGTVTEGLHQAVGRRWYNKVALNVNEFVGYDYVHYAVKFGAAMTILAIPAWFLIEGLNTWYNNNHGQWALLSGMVVLNFTVGTTILQCFYRVVATVIGAVWGYIALLAVGRHNPYILMVMVCIFAVPFWYIFLGSRHPRIGMMALLTLAVIVNTGYIKTYNETVFEIAYERTLTAVIAIVVVMIINWSLWPMLAREHMRLRMVALFVDAGIYYSQVASLACQPDVNNTRWIATERDALASGKTLRKRADRVAELLAFSTSEPRIARAPFPYAQYQDLLAHTRNVLYWTNNMLSTQRHVSKTLRRELMVPVAGYRKEMAAAVHLYLFTLAGSLSTKTALPASLPRAELARQNLQRKLSGFYRSKARELRQLYDTDTSGMDTKEPYTEIYWQAYAAGSVEVIHEMKIMADTVISLMGQHVFKTAEQDWTTENVTTPT</sequence>
<feature type="transmembrane region" description="Helical" evidence="5">
    <location>
        <begin position="50"/>
        <end position="68"/>
    </location>
</feature>
<proteinExistence type="predicted"/>
<feature type="transmembrane region" description="Helical" evidence="5">
    <location>
        <begin position="25"/>
        <end position="44"/>
    </location>
</feature>